<evidence type="ECO:0008006" key="4">
    <source>
        <dbReference type="Google" id="ProtNLM"/>
    </source>
</evidence>
<reference evidence="2 3" key="1">
    <citation type="journal article" date="2014" name="Int. J. Syst. Evol. Microbiol.">
        <title>Celeribacter indicus sp. nov., a polycyclic aromatic hydrocarbon-degrading bacterium from deep-sea sediment and reclassification of Huaishuia halophila as Celeribacter halophilus comb. nov.</title>
        <authorList>
            <person name="Lai Q."/>
            <person name="Cao J."/>
            <person name="Yuan J."/>
            <person name="Li F."/>
            <person name="Shao Z."/>
        </authorList>
    </citation>
    <scope>NUCLEOTIDE SEQUENCE [LARGE SCALE GENOMIC DNA]</scope>
    <source>
        <strain evidence="2">P73</strain>
    </source>
</reference>
<feature type="signal peptide" evidence="1">
    <location>
        <begin position="1"/>
        <end position="22"/>
    </location>
</feature>
<keyword evidence="3" id="KW-1185">Reference proteome</keyword>
<dbReference type="STRING" id="1208324.P73_0397"/>
<accession>A0A0B5DY21</accession>
<dbReference type="RefSeq" id="WP_043868231.1">
    <property type="nucleotide sequence ID" value="NZ_CP004393.1"/>
</dbReference>
<organism evidence="2 3">
    <name type="scientific">Celeribacter indicus</name>
    <dbReference type="NCBI Taxonomy" id="1208324"/>
    <lineage>
        <taxon>Bacteria</taxon>
        <taxon>Pseudomonadati</taxon>
        <taxon>Pseudomonadota</taxon>
        <taxon>Alphaproteobacteria</taxon>
        <taxon>Rhodobacterales</taxon>
        <taxon>Roseobacteraceae</taxon>
        <taxon>Celeribacter</taxon>
    </lineage>
</organism>
<keyword evidence="1" id="KW-0732">Signal</keyword>
<proteinExistence type="predicted"/>
<protein>
    <recommendedName>
        <fullName evidence="4">DUF2125 domain-containing protein</fullName>
    </recommendedName>
</protein>
<name>A0A0B5DY21_9RHOB</name>
<dbReference type="Proteomes" id="UP000031521">
    <property type="component" value="Chromosome"/>
</dbReference>
<evidence type="ECO:0000313" key="2">
    <source>
        <dbReference type="EMBL" id="AJE45112.1"/>
    </source>
</evidence>
<dbReference type="EMBL" id="CP004393">
    <property type="protein sequence ID" value="AJE45112.1"/>
    <property type="molecule type" value="Genomic_DNA"/>
</dbReference>
<dbReference type="AlphaFoldDB" id="A0A0B5DY21"/>
<dbReference type="HOGENOM" id="CLU_041418_0_0_5"/>
<gene>
    <name evidence="2" type="ORF">P73_0397</name>
</gene>
<dbReference type="OrthoDB" id="7791409at2"/>
<feature type="chain" id="PRO_5002115591" description="DUF2125 domain-containing protein" evidence="1">
    <location>
        <begin position="23"/>
        <end position="510"/>
    </location>
</feature>
<sequence length="510" mass="53798">MQSRILAAALSTTCLVGAPALADVTPEDVWESYRDMMTATGMEVSADESRDGETLVVRNMIYSMTIETPTGPVTTSATAPELRFEQLPRGEVSLRFASPITTISRVPEDPALGTPAFESRAEMTIEGETVVSGDPRDMVYATQGGAVVMTSAPVEVDGQQLQPGVRLAIDQIDGNFSLVREQETLRSETDFTAGTFTYGIDPFTSEGATVEAAFTASGITGTGNFSISDAGTPGDMAAFLGGGVMDFTLKAGKSSSTMRVTGAEDNAPLDILANTGPTDLAITLDKGILTYDAAAQKVDLSFAGPQIPGQQAQLVVNRYAAGLTFPMGASDADQPFRLKLALEEVTLPPIAWAMLDPQNEMPHDPATLRFELGGTVQSDIAFYDMEQISRLESEGEEAVTPKTVKIPELFLSLAGARISGSGDGRFLDKAPAIPGGLPPFAGTLSLNLKGVPTLIDRLANSGLLPQETAMSAQMMLGMFARPGEAPDELVSELELTEQGQIVANGQPLPF</sequence>
<evidence type="ECO:0000256" key="1">
    <source>
        <dbReference type="SAM" id="SignalP"/>
    </source>
</evidence>
<evidence type="ECO:0000313" key="3">
    <source>
        <dbReference type="Proteomes" id="UP000031521"/>
    </source>
</evidence>
<dbReference type="KEGG" id="cid:P73_0397"/>